<name>A0A0G2SSA1_9CAUD</name>
<sequence length="194" mass="22460">MFEITCNDLIYKARYFTLDEYEATLLKITDNNIKEAITKLLIDCVDSYDTNLPKHYAECIFLKLWAHSLGGVTKDLNGVFVNFNYIESPAEKGFIYKIENLSLKMRYPKLFEDSDKLEMVINCIDSVILENETEIKIQDLSSEDIEALYSLLTKDSIIALRDELLRPKPYIAFPLDGEIHKIEGFKNLLEVIDE</sequence>
<evidence type="ECO:0000313" key="2">
    <source>
        <dbReference type="Proteomes" id="UP000202749"/>
    </source>
</evidence>
<evidence type="ECO:0000313" key="1">
    <source>
        <dbReference type="EMBL" id="AKA62044.1"/>
    </source>
</evidence>
<dbReference type="InterPro" id="IPR024364">
    <property type="entry name" value="Baseplate_phage_T4-like"/>
</dbReference>
<dbReference type="Proteomes" id="UP000202749">
    <property type="component" value="Segment"/>
</dbReference>
<gene>
    <name evidence="1" type="ORF">Pm5461_178</name>
</gene>
<dbReference type="GeneID" id="26622726"/>
<dbReference type="KEGG" id="vg:26622726"/>
<dbReference type="RefSeq" id="YP_009195600.1">
    <property type="nucleotide sequence ID" value="NC_028762.1"/>
</dbReference>
<dbReference type="Pfam" id="PF12322">
    <property type="entry name" value="T4_baseplate"/>
    <property type="match status" value="1"/>
</dbReference>
<proteinExistence type="predicted"/>
<reference evidence="1 2" key="1">
    <citation type="submission" date="2015-03" db="EMBL/GenBank/DDBJ databases">
        <authorList>
            <person name="Melo L.D.R."/>
            <person name="Veiga P."/>
            <person name="Cerca N."/>
            <person name="Kropinski A.M."/>
            <person name="Azeredo J."/>
            <person name="Almeida C."/>
            <person name="Sillankorva S."/>
        </authorList>
    </citation>
    <scope>NUCLEOTIDE SEQUENCE [LARGE SCALE GENOMIC DNA]</scope>
</reference>
<dbReference type="EMBL" id="KP890823">
    <property type="protein sequence ID" value="AKA62044.1"/>
    <property type="molecule type" value="Genomic_DNA"/>
</dbReference>
<protein>
    <submittedName>
        <fullName evidence="1">Baseplate hub subunit</fullName>
    </submittedName>
</protein>
<accession>A0A0G2SSA1</accession>
<dbReference type="OrthoDB" id="13289at10239"/>
<organism evidence="1 2">
    <name type="scientific">Proteus phage vB_PmiM_Pm5461</name>
    <dbReference type="NCBI Taxonomy" id="1636250"/>
    <lineage>
        <taxon>Viruses</taxon>
        <taxon>Duplodnaviria</taxon>
        <taxon>Heunggongvirae</taxon>
        <taxon>Uroviricota</taxon>
        <taxon>Caudoviricetes</taxon>
        <taxon>Pantevenvirales</taxon>
        <taxon>Straboviridae</taxon>
        <taxon>Bragavirus</taxon>
        <taxon>Bragavirus pm5461</taxon>
    </lineage>
</organism>
<keyword evidence="2" id="KW-1185">Reference proteome</keyword>